<dbReference type="VEuPathDB" id="VectorBase:CQUJHB011882"/>
<feature type="compositionally biased region" description="Acidic residues" evidence="5">
    <location>
        <begin position="455"/>
        <end position="479"/>
    </location>
</feature>
<evidence type="ECO:0000256" key="2">
    <source>
        <dbReference type="ARBA" id="ARBA00023125"/>
    </source>
</evidence>
<accession>B0WIR2</accession>
<gene>
    <name evidence="8" type="ORF">CpipJ_CPIJ007067</name>
</gene>
<dbReference type="OMA" id="PPEYFVR"/>
<feature type="domain" description="Transcription factor IIIC subunit Tfc1/Sfc1 triple barrel" evidence="7">
    <location>
        <begin position="34"/>
        <end position="134"/>
    </location>
</feature>
<evidence type="ECO:0000259" key="6">
    <source>
        <dbReference type="Pfam" id="PF09734"/>
    </source>
</evidence>
<keyword evidence="4" id="KW-0539">Nucleus</keyword>
<dbReference type="eggNOG" id="KOG2473">
    <property type="taxonomic scope" value="Eukaryota"/>
</dbReference>
<proteinExistence type="predicted"/>
<feature type="region of interest" description="Disordered" evidence="5">
    <location>
        <begin position="440"/>
        <end position="487"/>
    </location>
</feature>
<organism>
    <name type="scientific">Culex quinquefasciatus</name>
    <name type="common">Southern house mosquito</name>
    <name type="synonym">Culex pungens</name>
    <dbReference type="NCBI Taxonomy" id="7176"/>
    <lineage>
        <taxon>Eukaryota</taxon>
        <taxon>Metazoa</taxon>
        <taxon>Ecdysozoa</taxon>
        <taxon>Arthropoda</taxon>
        <taxon>Hexapoda</taxon>
        <taxon>Insecta</taxon>
        <taxon>Pterygota</taxon>
        <taxon>Neoptera</taxon>
        <taxon>Endopterygota</taxon>
        <taxon>Diptera</taxon>
        <taxon>Nematocera</taxon>
        <taxon>Culicoidea</taxon>
        <taxon>Culicidae</taxon>
        <taxon>Culicinae</taxon>
        <taxon>Culicini</taxon>
        <taxon>Culex</taxon>
        <taxon>Culex</taxon>
    </lineage>
</organism>
<dbReference type="InterPro" id="IPR040454">
    <property type="entry name" value="TF_IIIC_Tfc1/Sfc1"/>
</dbReference>
<dbReference type="PANTHER" id="PTHR13230:SF5">
    <property type="entry name" value="GENERAL TRANSCRIPTION FACTOR 3C POLYPEPTIDE 5"/>
    <property type="match status" value="1"/>
</dbReference>
<keyword evidence="2" id="KW-0238">DNA-binding</keyword>
<dbReference type="STRING" id="7176.B0WIR2"/>
<dbReference type="GO" id="GO:0000127">
    <property type="term" value="C:transcription factor TFIIIC complex"/>
    <property type="evidence" value="ECO:0007669"/>
    <property type="project" value="InterPro"/>
</dbReference>
<dbReference type="Gene3D" id="3.30.200.160">
    <property type="entry name" value="TFIIIC, subcomplex tauA, subunit Sfc1, barrel domain"/>
    <property type="match status" value="1"/>
</dbReference>
<evidence type="ECO:0000256" key="5">
    <source>
        <dbReference type="SAM" id="MobiDB-lite"/>
    </source>
</evidence>
<dbReference type="AlphaFoldDB" id="B0WIR2"/>
<feature type="region of interest" description="Disordered" evidence="5">
    <location>
        <begin position="1"/>
        <end position="26"/>
    </location>
</feature>
<dbReference type="GO" id="GO:0005634">
    <property type="term" value="C:nucleus"/>
    <property type="evidence" value="ECO:0007669"/>
    <property type="project" value="UniProtKB-SubCell"/>
</dbReference>
<keyword evidence="3" id="KW-0804">Transcription</keyword>
<dbReference type="PhylomeDB" id="B0WIR2"/>
<dbReference type="GO" id="GO:0006384">
    <property type="term" value="P:transcription initiation at RNA polymerase III promoter"/>
    <property type="evidence" value="ECO:0007669"/>
    <property type="project" value="InterPro"/>
</dbReference>
<dbReference type="GO" id="GO:0001002">
    <property type="term" value="F:RNA polymerase III type 1 promoter sequence-specific DNA binding"/>
    <property type="evidence" value="ECO:0007669"/>
    <property type="project" value="TreeGrafter"/>
</dbReference>
<evidence type="ECO:0000256" key="4">
    <source>
        <dbReference type="ARBA" id="ARBA00023242"/>
    </source>
</evidence>
<sequence length="487" mass="55287">MTGKASCHDNSAISAGASSDPKNSHKHNLQKELVCIEYPGQVRNPDRMMASLGGALELSTAITTEKRRLELRFRPDSIYSKPAFGDRHQTTGLVLKLKIRRKRSQPNEVQVRSIEIAGRVNFQYRFESMCDFQLLPAMRSTTTGVVECMYDSFVPSGVITNPAECGTDPVPYFLPPISFSRFDTSQLNIFKAKDVVADLTAPGDKERARRTKHGIYQGFTLLEPLPQEPNPLAPQTMKAKNVPQATIDLVRNKFQERPVWTKTALKCALQLSEDDIRYVLPSVALYFVNGPWRGTWVRFGYDPRQFFDARYYQLLDFRIRTTGAMHDKVKVKRSQNPIKPCMRFANPSSNIRDSEKLSISRSIAPKTDYIFTADTLPQMRIIFYQYCDVQVPQIQQMLEKIPTPLTGAVCNEKTGWLPARFDEQCRNILTDIVLANFRKKREGGGGTDTNTSASEFEETEGDETERTFDEEEDESDDSDGEKILPFD</sequence>
<evidence type="ECO:0000256" key="3">
    <source>
        <dbReference type="ARBA" id="ARBA00023163"/>
    </source>
</evidence>
<evidence type="ECO:0000259" key="7">
    <source>
        <dbReference type="Pfam" id="PF17682"/>
    </source>
</evidence>
<protein>
    <recommendedName>
        <fullName evidence="9">General transcription factor 3C polypeptide 5</fullName>
    </recommendedName>
</protein>
<evidence type="ECO:0008006" key="9">
    <source>
        <dbReference type="Google" id="ProtNLM"/>
    </source>
</evidence>
<dbReference type="PANTHER" id="PTHR13230">
    <property type="entry name" value="GENERAL TRANSCRIPTION FACTOR IIIC, POLYPEPTIDE 5"/>
    <property type="match status" value="1"/>
</dbReference>
<dbReference type="Pfam" id="PF17682">
    <property type="entry name" value="Tau95_N"/>
    <property type="match status" value="1"/>
</dbReference>
<dbReference type="HOGENOM" id="CLU_026463_0_0_1"/>
<dbReference type="InParanoid" id="B0WIR2"/>
<feature type="compositionally biased region" description="Polar residues" evidence="5">
    <location>
        <begin position="8"/>
        <end position="21"/>
    </location>
</feature>
<dbReference type="GO" id="GO:0001003">
    <property type="term" value="F:RNA polymerase III type 2 promoter sequence-specific DNA binding"/>
    <property type="evidence" value="ECO:0007669"/>
    <property type="project" value="TreeGrafter"/>
</dbReference>
<dbReference type="KEGG" id="cqu:CpipJ_CPIJ007067"/>
<evidence type="ECO:0000256" key="1">
    <source>
        <dbReference type="ARBA" id="ARBA00004123"/>
    </source>
</evidence>
<dbReference type="InterPro" id="IPR041499">
    <property type="entry name" value="Tfc1/Sfc1_N"/>
</dbReference>
<evidence type="ECO:0000313" key="8">
    <source>
        <dbReference type="EMBL" id="EDS28639.1"/>
    </source>
</evidence>
<dbReference type="InterPro" id="IPR019136">
    <property type="entry name" value="TF_IIIC_su-5_HTH"/>
</dbReference>
<dbReference type="InterPro" id="IPR042536">
    <property type="entry name" value="TFIIIC_tauA_Sfc1"/>
</dbReference>
<name>B0WIR2_CULQU</name>
<comment type="subcellular location">
    <subcellularLocation>
        <location evidence="1">Nucleus</location>
    </subcellularLocation>
</comment>
<dbReference type="FunFam" id="3.30.200.160:FF:000002">
    <property type="entry name" value="Transcription factor IIIC, subunit 5"/>
    <property type="match status" value="1"/>
</dbReference>
<dbReference type="EMBL" id="DS231951">
    <property type="protein sequence ID" value="EDS28639.1"/>
    <property type="molecule type" value="Genomic_DNA"/>
</dbReference>
<dbReference type="VEuPathDB" id="VectorBase:CPIJ007067"/>
<feature type="domain" description="Transcription factor IIIC subunit 5 HTH" evidence="6">
    <location>
        <begin position="173"/>
        <end position="318"/>
    </location>
</feature>
<dbReference type="Pfam" id="PF09734">
    <property type="entry name" value="Tau95"/>
    <property type="match status" value="1"/>
</dbReference>
<dbReference type="FunCoup" id="B0WIR2">
    <property type="interactions" value="599"/>
</dbReference>
<dbReference type="OrthoDB" id="5598268at2759"/>
<reference evidence="8" key="1">
    <citation type="submission" date="2007-03" db="EMBL/GenBank/DDBJ databases">
        <title>Annotation of Culex pipiens quinquefasciatus.</title>
        <authorList>
            <consortium name="The Broad Institute Genome Sequencing Platform"/>
            <person name="Atkinson P.W."/>
            <person name="Hemingway J."/>
            <person name="Christensen B.M."/>
            <person name="Higgs S."/>
            <person name="Kodira C."/>
            <person name="Hannick L."/>
            <person name="Megy K."/>
            <person name="O'Leary S."/>
            <person name="Pearson M."/>
            <person name="Haas B.J."/>
            <person name="Mauceli E."/>
            <person name="Wortman J.R."/>
            <person name="Lee N.H."/>
            <person name="Guigo R."/>
            <person name="Stanke M."/>
            <person name="Alvarado L."/>
            <person name="Amedeo P."/>
            <person name="Antoine C.H."/>
            <person name="Arensburger P."/>
            <person name="Bidwell S.L."/>
            <person name="Crawford M."/>
            <person name="Camaro F."/>
            <person name="Devon K."/>
            <person name="Engels R."/>
            <person name="Hammond M."/>
            <person name="Howarth C."/>
            <person name="Koehrsen M."/>
            <person name="Lawson D."/>
            <person name="Montgomery P."/>
            <person name="Nene V."/>
            <person name="Nusbaum C."/>
            <person name="Puiu D."/>
            <person name="Romero-Severson J."/>
            <person name="Severson D.W."/>
            <person name="Shumway M."/>
            <person name="Sisk P."/>
            <person name="Stolte C."/>
            <person name="Zeng Q."/>
            <person name="Eisenstadt E."/>
            <person name="Fraser-Liggett C."/>
            <person name="Strausberg R."/>
            <person name="Galagan J."/>
            <person name="Birren B."/>
            <person name="Collins F.H."/>
        </authorList>
    </citation>
    <scope>NUCLEOTIDE SEQUENCE [LARGE SCALE GENOMIC DNA]</scope>
    <source>
        <strain evidence="8">JHB</strain>
    </source>
</reference>